<protein>
    <submittedName>
        <fullName evidence="1">Uncharacterized protein DUF664</fullName>
    </submittedName>
</protein>
<reference evidence="1 2" key="1">
    <citation type="submission" date="2019-03" db="EMBL/GenBank/DDBJ databases">
        <title>Genomic Encyclopedia of Type Strains, Phase III (KMG-III): the genomes of soil and plant-associated and newly described type strains.</title>
        <authorList>
            <person name="Whitman W."/>
        </authorList>
    </citation>
    <scope>NUCLEOTIDE SEQUENCE [LARGE SCALE GENOMIC DNA]</scope>
    <source>
        <strain evidence="1 2">VKM Ac-2570</strain>
    </source>
</reference>
<dbReference type="SUPFAM" id="SSF109854">
    <property type="entry name" value="DinB/YfiT-like putative metalloenzymes"/>
    <property type="match status" value="1"/>
</dbReference>
<dbReference type="EMBL" id="SODF01000001">
    <property type="protein sequence ID" value="TDW22411.1"/>
    <property type="molecule type" value="Genomic_DNA"/>
</dbReference>
<evidence type="ECO:0000313" key="2">
    <source>
        <dbReference type="Proteomes" id="UP000295447"/>
    </source>
</evidence>
<dbReference type="RefSeq" id="WP_134116227.1">
    <property type="nucleotide sequence ID" value="NZ_SODF01000001.1"/>
</dbReference>
<dbReference type="Proteomes" id="UP000295447">
    <property type="component" value="Unassembled WGS sequence"/>
</dbReference>
<evidence type="ECO:0000313" key="1">
    <source>
        <dbReference type="EMBL" id="TDW22411.1"/>
    </source>
</evidence>
<comment type="caution">
    <text evidence="1">The sequence shown here is derived from an EMBL/GenBank/DDBJ whole genome shotgun (WGS) entry which is preliminary data.</text>
</comment>
<organism evidence="1 2">
    <name type="scientific">Kribbella kalugense</name>
    <dbReference type="NCBI Taxonomy" id="2512221"/>
    <lineage>
        <taxon>Bacteria</taxon>
        <taxon>Bacillati</taxon>
        <taxon>Actinomycetota</taxon>
        <taxon>Actinomycetes</taxon>
        <taxon>Propionibacteriales</taxon>
        <taxon>Kribbellaceae</taxon>
        <taxon>Kribbella</taxon>
    </lineage>
</organism>
<gene>
    <name evidence="1" type="ORF">EV650_1248</name>
</gene>
<dbReference type="Gene3D" id="1.20.120.450">
    <property type="entry name" value="dinb family like domain"/>
    <property type="match status" value="1"/>
</dbReference>
<name>A0A4R7ZYX5_9ACTN</name>
<proteinExistence type="predicted"/>
<dbReference type="InterPro" id="IPR007061">
    <property type="entry name" value="MST-like"/>
</dbReference>
<accession>A0A4R7ZYX5</accession>
<dbReference type="InterPro" id="IPR034660">
    <property type="entry name" value="DinB/YfiT-like"/>
</dbReference>
<dbReference type="AlphaFoldDB" id="A0A4R7ZYX5"/>
<sequence length="187" mass="20715">MDNNSVDTVDAVELPAAGDEVQTLLGVLDRNRRTFAWKCSGLNAEQLRTRLAPSSMTLGGLMKHLALVEDDTFTHRLFGRDLGAPWGAVDWDSDPDWEWRTSTTDSPEELLELWDSAVRRSRASVAEAMSDGGMDRVGALVWPDGRSPNLRRLVTDLIEEYARHTGHADLIRESIDGLVGEGMPPED</sequence>
<dbReference type="OrthoDB" id="4548523at2"/>
<keyword evidence="2" id="KW-1185">Reference proteome</keyword>
<dbReference type="Pfam" id="PF04978">
    <property type="entry name" value="MST"/>
    <property type="match status" value="1"/>
</dbReference>